<dbReference type="PANTHER" id="PTHR43685">
    <property type="entry name" value="GLYCOSYLTRANSFERASE"/>
    <property type="match status" value="1"/>
</dbReference>
<reference evidence="2 3" key="1">
    <citation type="submission" date="2012-08" db="EMBL/GenBank/DDBJ databases">
        <title>Whole genome shotgun sequence of Austwickia chelonae NBRC 105200.</title>
        <authorList>
            <person name="Yoshida I."/>
            <person name="Hosoyama A."/>
            <person name="Tsuchikane K."/>
            <person name="Katsumata H."/>
            <person name="Ando Y."/>
            <person name="Ohji S."/>
            <person name="Hamada M."/>
            <person name="Tamura T."/>
            <person name="Yamazoe A."/>
            <person name="Yamazaki S."/>
            <person name="Fujita N."/>
        </authorList>
    </citation>
    <scope>NUCLEOTIDE SEQUENCE [LARGE SCALE GENOMIC DNA]</scope>
    <source>
        <strain evidence="2 3">NBRC 105200</strain>
    </source>
</reference>
<dbReference type="Gene3D" id="3.90.550.10">
    <property type="entry name" value="Spore Coat Polysaccharide Biosynthesis Protein SpsA, Chain A"/>
    <property type="match status" value="1"/>
</dbReference>
<dbReference type="AlphaFoldDB" id="K6W4G0"/>
<dbReference type="InterPro" id="IPR050834">
    <property type="entry name" value="Glycosyltransf_2"/>
</dbReference>
<evidence type="ECO:0000313" key="2">
    <source>
        <dbReference type="EMBL" id="GAB76692.1"/>
    </source>
</evidence>
<dbReference type="PANTHER" id="PTHR43685:SF2">
    <property type="entry name" value="GLYCOSYLTRANSFERASE 2-LIKE DOMAIN-CONTAINING PROTEIN"/>
    <property type="match status" value="1"/>
</dbReference>
<dbReference type="InterPro" id="IPR001173">
    <property type="entry name" value="Glyco_trans_2-like"/>
</dbReference>
<dbReference type="Pfam" id="PF00535">
    <property type="entry name" value="Glycos_transf_2"/>
    <property type="match status" value="1"/>
</dbReference>
<accession>K6W4G0</accession>
<feature type="domain" description="Glycosyltransferase 2-like" evidence="1">
    <location>
        <begin position="8"/>
        <end position="148"/>
    </location>
</feature>
<dbReference type="RefSeq" id="WP_006501443.1">
    <property type="nucleotide sequence ID" value="NZ_BAGZ01000002.1"/>
</dbReference>
<keyword evidence="2" id="KW-0808">Transferase</keyword>
<sequence>MPTSPLISVVIPAYQAEKTLGAAISSVLTQTYPKTQIVVCSDGCTDATEDIARAYGERVRLVVQPNSGCGAARNTALRHADGELVALLDADDIWMPHHLEKALAAWRAAGGGRQIVTTNAYFLTSEGIAPHRRVIHQAVPPEEQRMRLLEGPAISIFSVFPRALAEEIGGFDSELRTVEDYDFWLRAVFRGWRIVFQMEPSALYRRTGSSLSADIDQLGEHEQTVMHKLLDSSEVTLSAEERAVVEKRIRLGPAIVHIRRGEQALARGDSRAAAEAFAVASELLPSNRGLRRKTRLSRLPLTAPLLVRAQNRRLRET</sequence>
<protein>
    <submittedName>
        <fullName evidence="2">Putative glycosyltransferase</fullName>
    </submittedName>
</protein>
<name>K6W4G0_9MICO</name>
<dbReference type="GO" id="GO:0016740">
    <property type="term" value="F:transferase activity"/>
    <property type="evidence" value="ECO:0007669"/>
    <property type="project" value="UniProtKB-KW"/>
</dbReference>
<dbReference type="OrthoDB" id="3226099at2"/>
<comment type="caution">
    <text evidence="2">The sequence shown here is derived from an EMBL/GenBank/DDBJ whole genome shotgun (WGS) entry which is preliminary data.</text>
</comment>
<dbReference type="Proteomes" id="UP000008495">
    <property type="component" value="Unassembled WGS sequence"/>
</dbReference>
<evidence type="ECO:0000259" key="1">
    <source>
        <dbReference type="Pfam" id="PF00535"/>
    </source>
</evidence>
<dbReference type="EMBL" id="BAGZ01000002">
    <property type="protein sequence ID" value="GAB76692.1"/>
    <property type="molecule type" value="Genomic_DNA"/>
</dbReference>
<dbReference type="STRING" id="100225.SAMN05421595_1824"/>
<dbReference type="SUPFAM" id="SSF53448">
    <property type="entry name" value="Nucleotide-diphospho-sugar transferases"/>
    <property type="match status" value="1"/>
</dbReference>
<dbReference type="eggNOG" id="COG1215">
    <property type="taxonomic scope" value="Bacteria"/>
</dbReference>
<evidence type="ECO:0000313" key="3">
    <source>
        <dbReference type="Proteomes" id="UP000008495"/>
    </source>
</evidence>
<proteinExistence type="predicted"/>
<keyword evidence="3" id="KW-1185">Reference proteome</keyword>
<dbReference type="InterPro" id="IPR029044">
    <property type="entry name" value="Nucleotide-diphossugar_trans"/>
</dbReference>
<gene>
    <name evidence="2" type="ORF">AUCHE_02_00530</name>
</gene>
<organism evidence="2 3">
    <name type="scientific">Austwickia chelonae NBRC 105200</name>
    <dbReference type="NCBI Taxonomy" id="1184607"/>
    <lineage>
        <taxon>Bacteria</taxon>
        <taxon>Bacillati</taxon>
        <taxon>Actinomycetota</taxon>
        <taxon>Actinomycetes</taxon>
        <taxon>Micrococcales</taxon>
        <taxon>Dermatophilaceae</taxon>
        <taxon>Austwickia</taxon>
    </lineage>
</organism>